<dbReference type="InterPro" id="IPR002569">
    <property type="entry name" value="Met_Sox_Rdtase_MsrA_dom"/>
</dbReference>
<evidence type="ECO:0000256" key="9">
    <source>
        <dbReference type="HAMAP-Rule" id="MF_01401"/>
    </source>
</evidence>
<comment type="catalytic activity">
    <reaction evidence="7">
        <text>L-methionyl-[protein] + [thioredoxin]-disulfide + H2O = L-methionyl-(R)-S-oxide-[protein] + [thioredoxin]-dithiol</text>
        <dbReference type="Rhea" id="RHEA:24164"/>
        <dbReference type="Rhea" id="RHEA-COMP:10698"/>
        <dbReference type="Rhea" id="RHEA-COMP:10700"/>
        <dbReference type="Rhea" id="RHEA-COMP:12313"/>
        <dbReference type="Rhea" id="RHEA-COMP:12314"/>
        <dbReference type="ChEBI" id="CHEBI:15377"/>
        <dbReference type="ChEBI" id="CHEBI:16044"/>
        <dbReference type="ChEBI" id="CHEBI:29950"/>
        <dbReference type="ChEBI" id="CHEBI:45764"/>
        <dbReference type="ChEBI" id="CHEBI:50058"/>
        <dbReference type="EC" id="1.8.4.12"/>
    </reaction>
</comment>
<feature type="domain" description="MsrB" evidence="10">
    <location>
        <begin position="233"/>
        <end position="356"/>
    </location>
</feature>
<dbReference type="Proteomes" id="UP000178328">
    <property type="component" value="Unassembled WGS sequence"/>
</dbReference>
<dbReference type="PANTHER" id="PTHR10173:SF59">
    <property type="entry name" value="PEPTIDE METHIONINE SULFOXIDE REDUCTASE MSRA_MSRB"/>
    <property type="match status" value="1"/>
</dbReference>
<evidence type="ECO:0000313" key="12">
    <source>
        <dbReference type="Proteomes" id="UP000178328"/>
    </source>
</evidence>
<dbReference type="InterPro" id="IPR028427">
    <property type="entry name" value="Met_Sox_Rdtase_MsrB"/>
</dbReference>
<accession>A0A1F6DT11</accession>
<dbReference type="GO" id="GO:0033744">
    <property type="term" value="F:L-methionine:thioredoxin-disulfide S-oxidoreductase activity"/>
    <property type="evidence" value="ECO:0007669"/>
    <property type="project" value="RHEA"/>
</dbReference>
<dbReference type="NCBIfam" id="TIGR00357">
    <property type="entry name" value="peptide-methionine (R)-S-oxide reductase MsrB"/>
    <property type="match status" value="1"/>
</dbReference>
<dbReference type="GO" id="GO:0006979">
    <property type="term" value="P:response to oxidative stress"/>
    <property type="evidence" value="ECO:0007669"/>
    <property type="project" value="InterPro"/>
</dbReference>
<dbReference type="GO" id="GO:0033743">
    <property type="term" value="F:peptide-methionine (R)-S-oxide reductase activity"/>
    <property type="evidence" value="ECO:0007669"/>
    <property type="project" value="UniProtKB-EC"/>
</dbReference>
<dbReference type="SUPFAM" id="SSF51316">
    <property type="entry name" value="Mss4-like"/>
    <property type="match status" value="1"/>
</dbReference>
<evidence type="ECO:0000259" key="10">
    <source>
        <dbReference type="PROSITE" id="PS51790"/>
    </source>
</evidence>
<dbReference type="NCBIfam" id="TIGR00401">
    <property type="entry name" value="msrA"/>
    <property type="match status" value="1"/>
</dbReference>
<evidence type="ECO:0000256" key="3">
    <source>
        <dbReference type="ARBA" id="ARBA00023002"/>
    </source>
</evidence>
<evidence type="ECO:0000256" key="5">
    <source>
        <dbReference type="ARBA" id="ARBA00024679"/>
    </source>
</evidence>
<keyword evidence="4" id="KW-0511">Multifunctional enzyme</keyword>
<dbReference type="STRING" id="1798494.A3C18_00010"/>
<comment type="caution">
    <text evidence="11">The sequence shown here is derived from an EMBL/GenBank/DDBJ whole genome shotgun (WGS) entry which is preliminary data.</text>
</comment>
<dbReference type="GO" id="GO:0008113">
    <property type="term" value="F:peptide-methionine (S)-S-oxide reductase activity"/>
    <property type="evidence" value="ECO:0007669"/>
    <property type="project" value="UniProtKB-UniRule"/>
</dbReference>
<sequence length="372" mass="41901">MYTKWNALVVLALGALAAAGYIYFFPITTITVQEPSAEMTATALFANGCFWCAEADFEKLAGVVKAVSGYAGGTGENPTYENYAAGGHREGVEGTYEPARVSYAELAEYMIKHGDPTDTGGSFFDRGPEYAPALYYANEREEKAAREVIRLVDAAKIFEKPLPLAVLPRPLFWPAEEYHQDYYKKNPLRYAYYRNGSERDAFIKKHWGEDTAPSLTRKEAGKKSWREFTKPSEKDLRDLLTPLQYEVTQHEATEEPFNNEYDTNKAEGIYVDIVSGEPLFDSIHKYDSGTGWPSFTQPLAPENIVLKEDNYLVYSRTEVRSRYADSHLGHVFNDGPAESGGLRYCMNSAALRFIPKEKLAAEGYEEYLALFD</sequence>
<comment type="similarity">
    <text evidence="9">Belongs to the MsrA Met sulfoxide reductase family.</text>
</comment>
<dbReference type="FunFam" id="2.170.150.20:FF:000003">
    <property type="entry name" value="Peptide methionine sulfoxide reductase MsrB"/>
    <property type="match status" value="1"/>
</dbReference>
<dbReference type="PROSITE" id="PS51790">
    <property type="entry name" value="MSRB"/>
    <property type="match status" value="1"/>
</dbReference>
<name>A0A1F6DT11_9BACT</name>
<dbReference type="InterPro" id="IPR036509">
    <property type="entry name" value="Met_Sox_Rdtase_MsrA_sf"/>
</dbReference>
<dbReference type="InterPro" id="IPR002579">
    <property type="entry name" value="Met_Sox_Rdtase_MsrB_dom"/>
</dbReference>
<dbReference type="InterPro" id="IPR011057">
    <property type="entry name" value="Mss4-like_sf"/>
</dbReference>
<dbReference type="Gene3D" id="2.170.150.20">
    <property type="entry name" value="Peptide methionine sulfoxide reductase"/>
    <property type="match status" value="1"/>
</dbReference>
<evidence type="ECO:0000256" key="2">
    <source>
        <dbReference type="ARBA" id="ARBA00011017"/>
    </source>
</evidence>
<dbReference type="EMBL" id="MFLH01000032">
    <property type="protein sequence ID" value="OGG64192.1"/>
    <property type="molecule type" value="Genomic_DNA"/>
</dbReference>
<gene>
    <name evidence="9" type="primary">msrA</name>
    <name evidence="11" type="ORF">A3C18_00010</name>
</gene>
<protein>
    <recommendedName>
        <fullName evidence="9">Peptide methionine sulfoxide reductase MsrA</fullName>
        <shortName evidence="9">Protein-methionine-S-oxide reductase</shortName>
        <ecNumber evidence="9">1.8.4.11</ecNumber>
    </recommendedName>
    <alternativeName>
        <fullName evidence="9">Peptide-methionine (S)-S-oxide reductase</fullName>
        <shortName evidence="9">Peptide Met(O) reductase</shortName>
    </alternativeName>
</protein>
<comment type="function">
    <text evidence="5 9">Has an important function as a repair enzyme for proteins that have been inactivated by oxidation. Catalyzes the reversible oxidation-reduction of methionine sulfoxide in proteins to methionine.</text>
</comment>
<dbReference type="EC" id="1.8.4.11" evidence="9"/>
<comment type="catalytic activity">
    <reaction evidence="6 9">
        <text>L-methionyl-[protein] + [thioredoxin]-disulfide + H2O = L-methionyl-(S)-S-oxide-[protein] + [thioredoxin]-dithiol</text>
        <dbReference type="Rhea" id="RHEA:14217"/>
        <dbReference type="Rhea" id="RHEA-COMP:10698"/>
        <dbReference type="Rhea" id="RHEA-COMP:10700"/>
        <dbReference type="Rhea" id="RHEA-COMP:12313"/>
        <dbReference type="Rhea" id="RHEA-COMP:12315"/>
        <dbReference type="ChEBI" id="CHEBI:15377"/>
        <dbReference type="ChEBI" id="CHEBI:16044"/>
        <dbReference type="ChEBI" id="CHEBI:29950"/>
        <dbReference type="ChEBI" id="CHEBI:44120"/>
        <dbReference type="ChEBI" id="CHEBI:50058"/>
        <dbReference type="EC" id="1.8.4.11"/>
    </reaction>
</comment>
<evidence type="ECO:0000313" key="11">
    <source>
        <dbReference type="EMBL" id="OGG64192.1"/>
    </source>
</evidence>
<reference evidence="11 12" key="1">
    <citation type="journal article" date="2016" name="Nat. Commun.">
        <title>Thousands of microbial genomes shed light on interconnected biogeochemical processes in an aquifer system.</title>
        <authorList>
            <person name="Anantharaman K."/>
            <person name="Brown C.T."/>
            <person name="Hug L.A."/>
            <person name="Sharon I."/>
            <person name="Castelle C.J."/>
            <person name="Probst A.J."/>
            <person name="Thomas B.C."/>
            <person name="Singh A."/>
            <person name="Wilkins M.J."/>
            <person name="Karaoz U."/>
            <person name="Brodie E.L."/>
            <person name="Williams K.H."/>
            <person name="Hubbard S.S."/>
            <person name="Banfield J.F."/>
        </authorList>
    </citation>
    <scope>NUCLEOTIDE SEQUENCE [LARGE SCALE GENOMIC DNA]</scope>
</reference>
<keyword evidence="3 9" id="KW-0560">Oxidoreductase</keyword>
<proteinExistence type="inferred from homology"/>
<evidence type="ECO:0000256" key="1">
    <source>
        <dbReference type="ARBA" id="ARBA00008076"/>
    </source>
</evidence>
<dbReference type="Pfam" id="PF01641">
    <property type="entry name" value="SelR"/>
    <property type="match status" value="1"/>
</dbReference>
<comment type="similarity">
    <text evidence="2">In the N-terminal section; belongs to the MsrA Met sulfoxide reductase family.</text>
</comment>
<comment type="similarity">
    <text evidence="1">In the C-terminal section; belongs to the MsrB Met sulfoxide reductase family.</text>
</comment>
<dbReference type="SUPFAM" id="SSF55068">
    <property type="entry name" value="Peptide methionine sulfoxide reductase"/>
    <property type="match status" value="1"/>
</dbReference>
<comment type="catalytic activity">
    <reaction evidence="8 9">
        <text>[thioredoxin]-disulfide + L-methionine + H2O = L-methionine (S)-S-oxide + [thioredoxin]-dithiol</text>
        <dbReference type="Rhea" id="RHEA:19993"/>
        <dbReference type="Rhea" id="RHEA-COMP:10698"/>
        <dbReference type="Rhea" id="RHEA-COMP:10700"/>
        <dbReference type="ChEBI" id="CHEBI:15377"/>
        <dbReference type="ChEBI" id="CHEBI:29950"/>
        <dbReference type="ChEBI" id="CHEBI:50058"/>
        <dbReference type="ChEBI" id="CHEBI:57844"/>
        <dbReference type="ChEBI" id="CHEBI:58772"/>
        <dbReference type="EC" id="1.8.4.11"/>
    </reaction>
</comment>
<evidence type="ECO:0000256" key="4">
    <source>
        <dbReference type="ARBA" id="ARBA00023268"/>
    </source>
</evidence>
<dbReference type="GO" id="GO:0005737">
    <property type="term" value="C:cytoplasm"/>
    <property type="evidence" value="ECO:0007669"/>
    <property type="project" value="TreeGrafter"/>
</dbReference>
<dbReference type="HAMAP" id="MF_01401">
    <property type="entry name" value="MsrA"/>
    <property type="match status" value="1"/>
</dbReference>
<dbReference type="Gene3D" id="3.30.1060.10">
    <property type="entry name" value="Peptide methionine sulphoxide reductase MsrA"/>
    <property type="match status" value="1"/>
</dbReference>
<evidence type="ECO:0000256" key="7">
    <source>
        <dbReference type="ARBA" id="ARBA00048488"/>
    </source>
</evidence>
<organism evidence="11 12">
    <name type="scientific">Candidatus Kaiserbacteria bacterium RIFCSPHIGHO2_02_FULL_54_11b</name>
    <dbReference type="NCBI Taxonomy" id="1798494"/>
    <lineage>
        <taxon>Bacteria</taxon>
        <taxon>Candidatus Kaiseribacteriota</taxon>
    </lineage>
</organism>
<feature type="active site" evidence="9">
    <location>
        <position position="49"/>
    </location>
</feature>
<dbReference type="AlphaFoldDB" id="A0A1F6DT11"/>
<evidence type="ECO:0000256" key="6">
    <source>
        <dbReference type="ARBA" id="ARBA00047806"/>
    </source>
</evidence>
<dbReference type="Pfam" id="PF01625">
    <property type="entry name" value="PMSR"/>
    <property type="match status" value="1"/>
</dbReference>
<evidence type="ECO:0000256" key="8">
    <source>
        <dbReference type="ARBA" id="ARBA00048782"/>
    </source>
</evidence>
<dbReference type="PANTHER" id="PTHR10173">
    <property type="entry name" value="METHIONINE SULFOXIDE REDUCTASE"/>
    <property type="match status" value="1"/>
</dbReference>
<dbReference type="GO" id="GO:0030091">
    <property type="term" value="P:protein repair"/>
    <property type="evidence" value="ECO:0007669"/>
    <property type="project" value="InterPro"/>
</dbReference>